<sequence length="103" mass="11183">MRLLTAAAHRLRHTPTTRRAAAAWRRLMAHGEGGIRKPRPTRKCPGSGPHQTHCSPRLAGPAADGEAPDQYGPVTGRDDDRTAVQLHRLLCSAKRQCPMAGMS</sequence>
<evidence type="ECO:0000313" key="3">
    <source>
        <dbReference type="Proteomes" id="UP001499990"/>
    </source>
</evidence>
<feature type="region of interest" description="Disordered" evidence="1">
    <location>
        <begin position="31"/>
        <end position="80"/>
    </location>
</feature>
<protein>
    <submittedName>
        <fullName evidence="2">Uncharacterized protein</fullName>
    </submittedName>
</protein>
<dbReference type="Proteomes" id="UP001499990">
    <property type="component" value="Unassembled WGS sequence"/>
</dbReference>
<organism evidence="2 3">
    <name type="scientific">Streptomyces sannanensis</name>
    <dbReference type="NCBI Taxonomy" id="285536"/>
    <lineage>
        <taxon>Bacteria</taxon>
        <taxon>Bacillati</taxon>
        <taxon>Actinomycetota</taxon>
        <taxon>Actinomycetes</taxon>
        <taxon>Kitasatosporales</taxon>
        <taxon>Streptomycetaceae</taxon>
        <taxon>Streptomyces</taxon>
    </lineage>
</organism>
<proteinExistence type="predicted"/>
<name>A0ABP6S7L1_9ACTN</name>
<evidence type="ECO:0000313" key="2">
    <source>
        <dbReference type="EMBL" id="GAA3369929.1"/>
    </source>
</evidence>
<keyword evidence="3" id="KW-1185">Reference proteome</keyword>
<comment type="caution">
    <text evidence="2">The sequence shown here is derived from an EMBL/GenBank/DDBJ whole genome shotgun (WGS) entry which is preliminary data.</text>
</comment>
<gene>
    <name evidence="2" type="ORF">GCM10020367_14540</name>
</gene>
<dbReference type="EMBL" id="BAAAYL010000001">
    <property type="protein sequence ID" value="GAA3369929.1"/>
    <property type="molecule type" value="Genomic_DNA"/>
</dbReference>
<evidence type="ECO:0000256" key="1">
    <source>
        <dbReference type="SAM" id="MobiDB-lite"/>
    </source>
</evidence>
<reference evidence="3" key="1">
    <citation type="journal article" date="2019" name="Int. J. Syst. Evol. Microbiol.">
        <title>The Global Catalogue of Microorganisms (GCM) 10K type strain sequencing project: providing services to taxonomists for standard genome sequencing and annotation.</title>
        <authorList>
            <consortium name="The Broad Institute Genomics Platform"/>
            <consortium name="The Broad Institute Genome Sequencing Center for Infectious Disease"/>
            <person name="Wu L."/>
            <person name="Ma J."/>
        </authorList>
    </citation>
    <scope>NUCLEOTIDE SEQUENCE [LARGE SCALE GENOMIC DNA]</scope>
    <source>
        <strain evidence="3">JCM 9651</strain>
    </source>
</reference>
<accession>A0ABP6S7L1</accession>